<feature type="transmembrane region" description="Helical" evidence="1">
    <location>
        <begin position="32"/>
        <end position="52"/>
    </location>
</feature>
<proteinExistence type="predicted"/>
<reference evidence="2" key="2">
    <citation type="submission" date="2020-09" db="EMBL/GenBank/DDBJ databases">
        <authorList>
            <person name="Sun Q."/>
            <person name="Zhou Y."/>
        </authorList>
    </citation>
    <scope>NUCLEOTIDE SEQUENCE</scope>
    <source>
        <strain evidence="2">CGMCC 1.12754</strain>
    </source>
</reference>
<gene>
    <name evidence="2" type="ORF">GCM10011398_20570</name>
</gene>
<feature type="transmembrane region" description="Helical" evidence="1">
    <location>
        <begin position="89"/>
        <end position="107"/>
    </location>
</feature>
<comment type="caution">
    <text evidence="2">The sequence shown here is derived from an EMBL/GenBank/DDBJ whole genome shotgun (WGS) entry which is preliminary data.</text>
</comment>
<name>A0A917HDJ3_9BACI</name>
<keyword evidence="1" id="KW-0472">Membrane</keyword>
<dbReference type="RefSeq" id="WP_188455309.1">
    <property type="nucleotide sequence ID" value="NZ_BMFR01000007.1"/>
</dbReference>
<evidence type="ECO:0000256" key="1">
    <source>
        <dbReference type="SAM" id="Phobius"/>
    </source>
</evidence>
<keyword evidence="1" id="KW-1133">Transmembrane helix</keyword>
<keyword evidence="1" id="KW-0812">Transmembrane</keyword>
<protein>
    <submittedName>
        <fullName evidence="2">Uncharacterized protein</fullName>
    </submittedName>
</protein>
<evidence type="ECO:0000313" key="3">
    <source>
        <dbReference type="Proteomes" id="UP000622860"/>
    </source>
</evidence>
<dbReference type="EMBL" id="BMFR01000007">
    <property type="protein sequence ID" value="GGG75602.1"/>
    <property type="molecule type" value="Genomic_DNA"/>
</dbReference>
<organism evidence="2 3">
    <name type="scientific">Virgibacillus oceani</name>
    <dbReference type="NCBI Taxonomy" id="1479511"/>
    <lineage>
        <taxon>Bacteria</taxon>
        <taxon>Bacillati</taxon>
        <taxon>Bacillota</taxon>
        <taxon>Bacilli</taxon>
        <taxon>Bacillales</taxon>
        <taxon>Bacillaceae</taxon>
        <taxon>Virgibacillus</taxon>
    </lineage>
</organism>
<accession>A0A917HDJ3</accession>
<dbReference type="AlphaFoldDB" id="A0A917HDJ3"/>
<evidence type="ECO:0000313" key="2">
    <source>
        <dbReference type="EMBL" id="GGG75602.1"/>
    </source>
</evidence>
<sequence>MLQMIIRICLVVISWSSLLLLPKKVINKFLPVSIFTSALVLIVCALSLKYKFWVVKGKLATQVFHDLSFVFGPFFAGTIWIFHLTFGRFTRYILINVFMNAALAVPLSKVFEKLKVSKLKNFKSYHLFFTYMTYALIIYGYQYLVHRSKEGSKAEQSV</sequence>
<feature type="transmembrane region" description="Helical" evidence="1">
    <location>
        <begin position="127"/>
        <end position="144"/>
    </location>
</feature>
<reference evidence="2" key="1">
    <citation type="journal article" date="2014" name="Int. J. Syst. Evol. Microbiol.">
        <title>Complete genome sequence of Corynebacterium casei LMG S-19264T (=DSM 44701T), isolated from a smear-ripened cheese.</title>
        <authorList>
            <consortium name="US DOE Joint Genome Institute (JGI-PGF)"/>
            <person name="Walter F."/>
            <person name="Albersmeier A."/>
            <person name="Kalinowski J."/>
            <person name="Ruckert C."/>
        </authorList>
    </citation>
    <scope>NUCLEOTIDE SEQUENCE</scope>
    <source>
        <strain evidence="2">CGMCC 1.12754</strain>
    </source>
</reference>
<keyword evidence="3" id="KW-1185">Reference proteome</keyword>
<feature type="transmembrane region" description="Helical" evidence="1">
    <location>
        <begin position="64"/>
        <end position="83"/>
    </location>
</feature>
<dbReference type="Proteomes" id="UP000622860">
    <property type="component" value="Unassembled WGS sequence"/>
</dbReference>